<comment type="caution">
    <text evidence="1">The sequence shown here is derived from an EMBL/GenBank/DDBJ whole genome shotgun (WGS) entry which is preliminary data.</text>
</comment>
<accession>A0A6N8SAX3</accession>
<reference evidence="1 2" key="1">
    <citation type="submission" date="2019-12" db="EMBL/GenBank/DDBJ databases">
        <title>Shinella kummerowiae sp. nov., a symbiotic bacterium isolated from root nodules of the herbal legume Kummerowia stipulacea.</title>
        <authorList>
            <person name="Gao J."/>
        </authorList>
    </citation>
    <scope>NUCLEOTIDE SEQUENCE [LARGE SCALE GENOMIC DNA]</scope>
    <source>
        <strain evidence="1 2">CCBAU 25048</strain>
    </source>
</reference>
<sequence>MAVDVDRWKEKMLAGVASLCLQKRINLAISNPCFELWLALHLDADLPSTVNSRTLERHIRKQLGSFQKSNYDAKRILQNIETAVSKAKDLDDVPSHRWPQKMGTHVYKLVESIYERLK</sequence>
<dbReference type="InterPro" id="IPR025591">
    <property type="entry name" value="RloB"/>
</dbReference>
<name>A0A6N8SAX3_9HYPH</name>
<dbReference type="EMBL" id="WUMK01000004">
    <property type="protein sequence ID" value="MXN46215.1"/>
    <property type="molecule type" value="Genomic_DNA"/>
</dbReference>
<dbReference type="AlphaFoldDB" id="A0A6N8SAX3"/>
<evidence type="ECO:0000313" key="1">
    <source>
        <dbReference type="EMBL" id="MXN46215.1"/>
    </source>
</evidence>
<dbReference type="RefSeq" id="WP_160859748.1">
    <property type="nucleotide sequence ID" value="NZ_WUMK01000004.1"/>
</dbReference>
<dbReference type="OrthoDB" id="9796523at2"/>
<proteinExistence type="predicted"/>
<evidence type="ECO:0000313" key="2">
    <source>
        <dbReference type="Proteomes" id="UP000435802"/>
    </source>
</evidence>
<protein>
    <recommendedName>
        <fullName evidence="3">RloB domain-containing protein</fullName>
    </recommendedName>
</protein>
<evidence type="ECO:0008006" key="3">
    <source>
        <dbReference type="Google" id="ProtNLM"/>
    </source>
</evidence>
<gene>
    <name evidence="1" type="ORF">GR138_13535</name>
</gene>
<organism evidence="1 2">
    <name type="scientific">Shinella kummerowiae</name>
    <dbReference type="NCBI Taxonomy" id="417745"/>
    <lineage>
        <taxon>Bacteria</taxon>
        <taxon>Pseudomonadati</taxon>
        <taxon>Pseudomonadota</taxon>
        <taxon>Alphaproteobacteria</taxon>
        <taxon>Hyphomicrobiales</taxon>
        <taxon>Rhizobiaceae</taxon>
        <taxon>Shinella</taxon>
    </lineage>
</organism>
<dbReference type="Proteomes" id="UP000435802">
    <property type="component" value="Unassembled WGS sequence"/>
</dbReference>
<dbReference type="Pfam" id="PF13707">
    <property type="entry name" value="RloB"/>
    <property type="match status" value="1"/>
</dbReference>
<keyword evidence="2" id="KW-1185">Reference proteome</keyword>